<dbReference type="PANTHER" id="PTHR34777:SF22">
    <property type="entry name" value="OS05G0211700 PROTEIN"/>
    <property type="match status" value="1"/>
</dbReference>
<gene>
    <name evidence="2" type="primary">LOC104613516</name>
</gene>
<dbReference type="AlphaFoldDB" id="A0A1U8BQS4"/>
<sequence length="99" mass="10734">MSGEGKKPVLVKFINTQYVQIDAMNFKSVVQSLTGKDATIRVAGADGSFVGRNVNRQESIEDGVGTAGGSRSPRDLAMELDRLLKGLPPMDDLHLMWAE</sequence>
<protein>
    <submittedName>
        <fullName evidence="2">VQ motif-containing protein 10-like</fullName>
    </submittedName>
</protein>
<dbReference type="Pfam" id="PF05678">
    <property type="entry name" value="VQ"/>
    <property type="match status" value="1"/>
</dbReference>
<dbReference type="OMA" id="QIDAMNF"/>
<accession>A0A1U8BQS4</accession>
<dbReference type="FunCoup" id="A0A1U8BQS4">
    <property type="interactions" value="96"/>
</dbReference>
<evidence type="ECO:0000313" key="1">
    <source>
        <dbReference type="Proteomes" id="UP000189703"/>
    </source>
</evidence>
<organism evidence="1 2">
    <name type="scientific">Nelumbo nucifera</name>
    <name type="common">Sacred lotus</name>
    <dbReference type="NCBI Taxonomy" id="4432"/>
    <lineage>
        <taxon>Eukaryota</taxon>
        <taxon>Viridiplantae</taxon>
        <taxon>Streptophyta</taxon>
        <taxon>Embryophyta</taxon>
        <taxon>Tracheophyta</taxon>
        <taxon>Spermatophyta</taxon>
        <taxon>Magnoliopsida</taxon>
        <taxon>Proteales</taxon>
        <taxon>Nelumbonaceae</taxon>
        <taxon>Nelumbo</taxon>
    </lineage>
</organism>
<evidence type="ECO:0000313" key="2">
    <source>
        <dbReference type="RefSeq" id="XP_010279662.1"/>
    </source>
</evidence>
<dbReference type="STRING" id="4432.A0A1U8BQS4"/>
<dbReference type="InterPro" id="IPR008889">
    <property type="entry name" value="VQ"/>
</dbReference>
<dbReference type="eggNOG" id="ENOG502SFRK">
    <property type="taxonomic scope" value="Eukaryota"/>
</dbReference>
<dbReference type="GeneID" id="104613516"/>
<dbReference type="Proteomes" id="UP000189703">
    <property type="component" value="Unplaced"/>
</dbReference>
<reference evidence="2" key="1">
    <citation type="submission" date="2025-08" db="UniProtKB">
        <authorList>
            <consortium name="RefSeq"/>
        </authorList>
    </citation>
    <scope>IDENTIFICATION</scope>
</reference>
<dbReference type="OrthoDB" id="691083at2759"/>
<proteinExistence type="predicted"/>
<name>A0A1U8BQS4_NELNU</name>
<keyword evidence="1" id="KW-1185">Reference proteome</keyword>
<dbReference type="KEGG" id="nnu:104613516"/>
<dbReference type="RefSeq" id="XP_010279662.1">
    <property type="nucleotide sequence ID" value="XM_010281360.1"/>
</dbReference>
<dbReference type="InterPro" id="IPR039608">
    <property type="entry name" value="VQ_1/10"/>
</dbReference>
<dbReference type="PANTHER" id="PTHR34777">
    <property type="entry name" value="VQ MOTIF-CONTAINING PROTEIN 10"/>
    <property type="match status" value="1"/>
</dbReference>